<evidence type="ECO:0000313" key="2">
    <source>
        <dbReference type="EMBL" id="MCA5893004.1"/>
    </source>
</evidence>
<keyword evidence="1" id="KW-1133">Transmembrane helix</keyword>
<organism evidence="2 3">
    <name type="scientific">Isoptericola luteus</name>
    <dbReference type="NCBI Taxonomy" id="2879484"/>
    <lineage>
        <taxon>Bacteria</taxon>
        <taxon>Bacillati</taxon>
        <taxon>Actinomycetota</taxon>
        <taxon>Actinomycetes</taxon>
        <taxon>Micrococcales</taxon>
        <taxon>Promicromonosporaceae</taxon>
        <taxon>Isoptericola</taxon>
    </lineage>
</organism>
<feature type="transmembrane region" description="Helical" evidence="1">
    <location>
        <begin position="135"/>
        <end position="154"/>
    </location>
</feature>
<protein>
    <recommendedName>
        <fullName evidence="4">O-antigen polymerase</fullName>
    </recommendedName>
</protein>
<feature type="transmembrane region" description="Helical" evidence="1">
    <location>
        <begin position="166"/>
        <end position="182"/>
    </location>
</feature>
<keyword evidence="3" id="KW-1185">Reference proteome</keyword>
<sequence>MTSVAAPTQTAGHPMTDRSARLITTSTVVAVVGMLFATKIADRLAVSNIAQVVAIILLLAAHPRLIRTRDTVLILVGVASVALGALSVSLQYGTRILVTHSIYFLIATFYLVAIYRACRDHGATDAVSEGVRRAIPVAAVVLVAMLGWELVTGVEIPNLGFDDNSHAAMAACFLAFASLRFLRTPLRLLVALGFFAIALITYSRMPFFFAPFLVLAFWIEYRRVRARATKAWQVFGAHLILLAAVTIPAVLAVRAADRFTVFERVLAPGEATSASTAAHLELLSLGAQLKVESVWNVVLGVTPGGFSSAVAASEVDLGGIAAKDPVAYQLILDGSAPLHSTLGSIVLEFPLWVVVLYLVVLAHTTLALVRRREWVMAMFLIALVGATSLYSSHNELYFIVSLAVPLALAYRSPPAAPLTTSPA</sequence>
<gene>
    <name evidence="2" type="ORF">LEP48_06500</name>
</gene>
<dbReference type="EMBL" id="JAIXCQ010000003">
    <property type="protein sequence ID" value="MCA5893004.1"/>
    <property type="molecule type" value="Genomic_DNA"/>
</dbReference>
<feature type="transmembrane region" description="Helical" evidence="1">
    <location>
        <begin position="349"/>
        <end position="368"/>
    </location>
</feature>
<evidence type="ECO:0000313" key="3">
    <source>
        <dbReference type="Proteomes" id="UP001319870"/>
    </source>
</evidence>
<feature type="transmembrane region" description="Helical" evidence="1">
    <location>
        <begin position="374"/>
        <end position="391"/>
    </location>
</feature>
<dbReference type="Proteomes" id="UP001319870">
    <property type="component" value="Unassembled WGS sequence"/>
</dbReference>
<keyword evidence="1" id="KW-0472">Membrane</keyword>
<name>A0ABS7ZHC0_9MICO</name>
<feature type="transmembrane region" description="Helical" evidence="1">
    <location>
        <begin position="189"/>
        <end position="219"/>
    </location>
</feature>
<feature type="transmembrane region" description="Helical" evidence="1">
    <location>
        <begin position="96"/>
        <end position="115"/>
    </location>
</feature>
<comment type="caution">
    <text evidence="2">The sequence shown here is derived from an EMBL/GenBank/DDBJ whole genome shotgun (WGS) entry which is preliminary data.</text>
</comment>
<accession>A0ABS7ZHC0</accession>
<reference evidence="2 3" key="1">
    <citation type="submission" date="2021-09" db="EMBL/GenBank/DDBJ databases">
        <title>Isoptericola luteus sp. nov., a novel bacterium isolated from Harbin, the capital city of Heilongjiang province.</title>
        <authorList>
            <person name="Li J."/>
        </authorList>
    </citation>
    <scope>NUCLEOTIDE SEQUENCE [LARGE SCALE GENOMIC DNA]</scope>
    <source>
        <strain evidence="2 3">NEAU-Y5</strain>
    </source>
</reference>
<feature type="transmembrane region" description="Helical" evidence="1">
    <location>
        <begin position="20"/>
        <end position="38"/>
    </location>
</feature>
<evidence type="ECO:0000256" key="1">
    <source>
        <dbReference type="SAM" id="Phobius"/>
    </source>
</evidence>
<feature type="transmembrane region" description="Helical" evidence="1">
    <location>
        <begin position="231"/>
        <end position="253"/>
    </location>
</feature>
<keyword evidence="1" id="KW-0812">Transmembrane</keyword>
<dbReference type="RefSeq" id="WP_225564758.1">
    <property type="nucleotide sequence ID" value="NZ_JAIXCQ010000003.1"/>
</dbReference>
<proteinExistence type="predicted"/>
<feature type="transmembrane region" description="Helical" evidence="1">
    <location>
        <begin position="44"/>
        <end position="60"/>
    </location>
</feature>
<feature type="transmembrane region" description="Helical" evidence="1">
    <location>
        <begin position="72"/>
        <end position="90"/>
    </location>
</feature>
<evidence type="ECO:0008006" key="4">
    <source>
        <dbReference type="Google" id="ProtNLM"/>
    </source>
</evidence>